<protein>
    <recommendedName>
        <fullName evidence="5">Lipid-binding serum glycoprotein C-terminal domain-containing protein</fullName>
    </recommendedName>
</protein>
<name>A0ABQ6M9L6_9STRA</name>
<dbReference type="Proteomes" id="UP001165060">
    <property type="component" value="Unassembled WGS sequence"/>
</dbReference>
<dbReference type="InterPro" id="IPR022185">
    <property type="entry name" value="DUF3712"/>
</dbReference>
<feature type="non-terminal residue" evidence="3">
    <location>
        <position position="1"/>
    </location>
</feature>
<keyword evidence="4" id="KW-1185">Reference proteome</keyword>
<feature type="region of interest" description="Disordered" evidence="1">
    <location>
        <begin position="1"/>
        <end position="40"/>
    </location>
</feature>
<evidence type="ECO:0000256" key="2">
    <source>
        <dbReference type="SAM" id="Phobius"/>
    </source>
</evidence>
<keyword evidence="2" id="KW-1133">Transmembrane helix</keyword>
<keyword evidence="2" id="KW-0472">Membrane</keyword>
<evidence type="ECO:0000256" key="1">
    <source>
        <dbReference type="SAM" id="MobiDB-lite"/>
    </source>
</evidence>
<organism evidence="3 4">
    <name type="scientific">Tetraparma gracilis</name>
    <dbReference type="NCBI Taxonomy" id="2962635"/>
    <lineage>
        <taxon>Eukaryota</taxon>
        <taxon>Sar</taxon>
        <taxon>Stramenopiles</taxon>
        <taxon>Ochrophyta</taxon>
        <taxon>Bolidophyceae</taxon>
        <taxon>Parmales</taxon>
        <taxon>Triparmaceae</taxon>
        <taxon>Tetraparma</taxon>
    </lineage>
</organism>
<dbReference type="EMBL" id="BRYB01002594">
    <property type="protein sequence ID" value="GMI22247.1"/>
    <property type="molecule type" value="Genomic_DNA"/>
</dbReference>
<comment type="caution">
    <text evidence="3">The sequence shown here is derived from an EMBL/GenBank/DDBJ whole genome shotgun (WGS) entry which is preliminary data.</text>
</comment>
<dbReference type="Pfam" id="PF12505">
    <property type="entry name" value="DUF3712"/>
    <property type="match status" value="2"/>
</dbReference>
<dbReference type="SUPFAM" id="SSF117070">
    <property type="entry name" value="LEA14-like"/>
    <property type="match status" value="1"/>
</dbReference>
<dbReference type="PANTHER" id="PTHR35895">
    <property type="entry name" value="CHROMOSOME 16, WHOLE GENOME SHOTGUN SEQUENCE"/>
    <property type="match status" value="1"/>
</dbReference>
<proteinExistence type="predicted"/>
<evidence type="ECO:0008006" key="5">
    <source>
        <dbReference type="Google" id="ProtNLM"/>
    </source>
</evidence>
<dbReference type="Gene3D" id="2.60.40.1820">
    <property type="match status" value="1"/>
</dbReference>
<reference evidence="3 4" key="1">
    <citation type="journal article" date="2023" name="Commun. Biol.">
        <title>Genome analysis of Parmales, the sister group of diatoms, reveals the evolutionary specialization of diatoms from phago-mixotrophs to photoautotrophs.</title>
        <authorList>
            <person name="Ban H."/>
            <person name="Sato S."/>
            <person name="Yoshikawa S."/>
            <person name="Yamada K."/>
            <person name="Nakamura Y."/>
            <person name="Ichinomiya M."/>
            <person name="Sato N."/>
            <person name="Blanc-Mathieu R."/>
            <person name="Endo H."/>
            <person name="Kuwata A."/>
            <person name="Ogata H."/>
        </authorList>
    </citation>
    <scope>NUCLEOTIDE SEQUENCE [LARGE SCALE GENOMIC DNA]</scope>
</reference>
<dbReference type="InterPro" id="IPR046368">
    <property type="entry name" value="Tag1"/>
</dbReference>
<dbReference type="PANTHER" id="PTHR35895:SF1">
    <property type="entry name" value="LIPID-BINDING SERUM GLYCOPROTEIN C-TERMINAL DOMAIN-CONTAINING PROTEIN"/>
    <property type="match status" value="1"/>
</dbReference>
<sequence>DEGSTPLLDKADLGRASTPPLPPSDPSSLESGGQDLDLDGSGFKAALAAAAGRGSPAAKPAAPARSRRRKALICAGVFLGFLAIVAPLTTFVVGPAVANSAITNSQVSFTKLTMTSPSLSEYAFDVAADVLVDNVHPMGGTINAMDADLLYQGVVLGTLHMPALSVKAGKENYMSVEKQHFEVTNIDMWNAFSKAMVNDAVVDWELRGTAAVTTSMLGLSMTFGGIPFHKNIPLTCLGGLDDVQMNVFDLTQSTEDEVLVQMEVCLKNPSDISIEDLGELYFAVYFEDAYIGDVSSATSAMPVTKDDPSSPTCASFSPIGYNSIKMTGNLVPSDFDKSDKLMSNYLSGQSSDVEARAKSPSSSLPVFDEGMRGLVLGTVLNGDETALVTGLDFTSATITPVDDDTALMDMVAVVTMQNPLGPVSPLDILTVDMTVTMGYEGNAIGSAVTGITSVPLPNEIKGTSDLSVPASATMKVPDKGAALTAFAKDLIALDSLTTTLSGATGTMAYCPALSHNMSVSGIPVVLPSDNYDPPLPPVTVKGMGGLTDVTITSYEMSGDVPADDASCPERANCGVVMAITATVTNPSPFGLVIGTMNAQVLDSGKVPLGFVTTSDLTLSPGENTISMTGMLKPDAEHLDAAAAFMSTYLQNSDQATSVLGTDAGDSPVSWLHDVVNGIELSTTFPGAGDDFQALTDINVVSMDMELTADGGVRVAGTVRAKMNLPEEIDPSILHDVDLSGMDFDLIYPDTQSSVGSVSLEITDVPVVYDAETQYIVATFEKADMTVKDSDAFALLIKDLMLTATKTVAMEGLASPHITTNMGPLQLSAVPFGGETIMYGFNALLDPVTSDPLMAITAIDIASGEEGALNLLVDCEVTNPSNVKPEMGEVTLELWTDTDYFLGTVTVEDFVLEANEDMNAVTSFSAVPAKFTLPTESDEAIAAGRLFLSNFVSGVDQVSNVKGSTDGSGTDLDLLKPALAALETTSVVPGLVGNIIASSIMDIPNLLHPYDLPTVLTVSNPFSAPMKVTQAHTEIYPCKHWEDDDDSKCKEFFADSAGYYTPDELSVEVPAKSTVVLDTHPVLLNALLTVEMIETLFTSAGGGSIIRIQGTMDIEVGDFKTQVDFAETQIPICLRIPLVHTCSDFANAPPGTSNKELLRLANIKE</sequence>
<feature type="transmembrane region" description="Helical" evidence="2">
    <location>
        <begin position="72"/>
        <end position="98"/>
    </location>
</feature>
<gene>
    <name evidence="3" type="ORF">TeGR_g7571</name>
</gene>
<accession>A0ABQ6M9L6</accession>
<evidence type="ECO:0000313" key="3">
    <source>
        <dbReference type="EMBL" id="GMI22247.1"/>
    </source>
</evidence>
<keyword evidence="2" id="KW-0812">Transmembrane</keyword>
<feature type="compositionally biased region" description="Low complexity" evidence="1">
    <location>
        <begin position="26"/>
        <end position="40"/>
    </location>
</feature>
<evidence type="ECO:0000313" key="4">
    <source>
        <dbReference type="Proteomes" id="UP001165060"/>
    </source>
</evidence>